<dbReference type="Proteomes" id="UP000748025">
    <property type="component" value="Unassembled WGS sequence"/>
</dbReference>
<dbReference type="AlphaFoldDB" id="A0A9P7SUA7"/>
<reference evidence="1" key="1">
    <citation type="journal article" date="2020" name="bioRxiv">
        <title>Whole genome comparisons of ergot fungi reveals the divergence and evolution of species within the genus Claviceps are the result of varying mechanisms driving genome evolution and host range expansion.</title>
        <authorList>
            <person name="Wyka S.A."/>
            <person name="Mondo S.J."/>
            <person name="Liu M."/>
            <person name="Dettman J."/>
            <person name="Nalam V."/>
            <person name="Broders K.D."/>
        </authorList>
    </citation>
    <scope>NUCLEOTIDE SEQUENCE</scope>
    <source>
        <strain evidence="1">CCC 602</strain>
    </source>
</reference>
<dbReference type="EMBL" id="SRPW01002560">
    <property type="protein sequence ID" value="KAG5992027.1"/>
    <property type="molecule type" value="Genomic_DNA"/>
</dbReference>
<evidence type="ECO:0000313" key="1">
    <source>
        <dbReference type="EMBL" id="KAG5992027.1"/>
    </source>
</evidence>
<keyword evidence="2" id="KW-1185">Reference proteome</keyword>
<organism evidence="1 2">
    <name type="scientific">Claviceps pusilla</name>
    <dbReference type="NCBI Taxonomy" id="123648"/>
    <lineage>
        <taxon>Eukaryota</taxon>
        <taxon>Fungi</taxon>
        <taxon>Dikarya</taxon>
        <taxon>Ascomycota</taxon>
        <taxon>Pezizomycotina</taxon>
        <taxon>Sordariomycetes</taxon>
        <taxon>Hypocreomycetidae</taxon>
        <taxon>Hypocreales</taxon>
        <taxon>Clavicipitaceae</taxon>
        <taxon>Claviceps</taxon>
    </lineage>
</organism>
<accession>A0A9P7SUA7</accession>
<evidence type="ECO:0000313" key="2">
    <source>
        <dbReference type="Proteomes" id="UP000748025"/>
    </source>
</evidence>
<gene>
    <name evidence="1" type="ORF">E4U43_003879</name>
</gene>
<sequence>MDWACLQTSTGFLRWFHLRQRWTLHSLQRDDEYDEILFGYIQGLRPIYQSCFQSPAWSARPSDSVQTGPKNLDLRLHTGTLADGWIGVIAREGRPVLIVWMTRMMGKTTLAETGPRSILAFVHEQIE</sequence>
<comment type="caution">
    <text evidence="1">The sequence shown here is derived from an EMBL/GenBank/DDBJ whole genome shotgun (WGS) entry which is preliminary data.</text>
</comment>
<name>A0A9P7SUA7_9HYPO</name>
<protein>
    <submittedName>
        <fullName evidence="1">Uncharacterized protein</fullName>
    </submittedName>
</protein>
<proteinExistence type="predicted"/>